<dbReference type="AlphaFoldDB" id="A0AAV5IFF3"/>
<keyword evidence="3 5" id="KW-0862">Zinc</keyword>
<proteinExistence type="predicted"/>
<evidence type="ECO:0000313" key="8">
    <source>
        <dbReference type="EMBL" id="GKU96389.1"/>
    </source>
</evidence>
<evidence type="ECO:0000256" key="3">
    <source>
        <dbReference type="ARBA" id="ARBA00022833"/>
    </source>
</evidence>
<dbReference type="PANTHER" id="PTHR14493">
    <property type="entry name" value="UNKEMPT FAMILY MEMBER"/>
    <property type="match status" value="1"/>
</dbReference>
<dbReference type="GO" id="GO:0003677">
    <property type="term" value="F:DNA binding"/>
    <property type="evidence" value="ECO:0007669"/>
    <property type="project" value="UniProtKB-KW"/>
</dbReference>
<keyword evidence="1 5" id="KW-0479">Metal-binding</keyword>
<dbReference type="InterPro" id="IPR036855">
    <property type="entry name" value="Znf_CCCH_sf"/>
</dbReference>
<dbReference type="GO" id="GO:0008270">
    <property type="term" value="F:zinc ion binding"/>
    <property type="evidence" value="ECO:0007669"/>
    <property type="project" value="UniProtKB-KW"/>
</dbReference>
<dbReference type="EMBL" id="BPVZ01000010">
    <property type="protein sequence ID" value="GKU96389.1"/>
    <property type="molecule type" value="Genomic_DNA"/>
</dbReference>
<dbReference type="PANTHER" id="PTHR14493:SF90">
    <property type="entry name" value="ZINC FINGER CCCH DOMAIN-CONTAINING PROTEIN 2"/>
    <property type="match status" value="1"/>
</dbReference>
<feature type="region of interest" description="Disordered" evidence="6">
    <location>
        <begin position="316"/>
        <end position="339"/>
    </location>
</feature>
<evidence type="ECO:0000256" key="1">
    <source>
        <dbReference type="ARBA" id="ARBA00022723"/>
    </source>
</evidence>
<dbReference type="Proteomes" id="UP001054252">
    <property type="component" value="Unassembled WGS sequence"/>
</dbReference>
<dbReference type="InterPro" id="IPR045234">
    <property type="entry name" value="Unkempt-like"/>
</dbReference>
<evidence type="ECO:0000256" key="6">
    <source>
        <dbReference type="SAM" id="MobiDB-lite"/>
    </source>
</evidence>
<comment type="caution">
    <text evidence="8">The sequence shown here is derived from an EMBL/GenBank/DDBJ whole genome shotgun (WGS) entry which is preliminary data.</text>
</comment>
<dbReference type="PROSITE" id="PS50103">
    <property type="entry name" value="ZF_C3H1"/>
    <property type="match status" value="1"/>
</dbReference>
<name>A0AAV5IFF3_9ROSI</name>
<dbReference type="Pfam" id="PF00642">
    <property type="entry name" value="zf-CCCH"/>
    <property type="match status" value="1"/>
</dbReference>
<evidence type="ECO:0000256" key="4">
    <source>
        <dbReference type="ARBA" id="ARBA00023125"/>
    </source>
</evidence>
<sequence>MSTICAEQHKFFPSHQPHKKPFKELLEIPPRKLLFSSSSSTPYETNLLKLLPSNNAGDEDEYGSESDSDPYSTDHFRMYEFKVRRCTRSRSHDWTDCPFAHPGEKARRRDPRRFRYSSTVCSDFRRGSGCPRGDECEFAHGVFECWLHPTRYRTEACKDGKNCKRKVCFFAHSPRELRILPEGPSPKYKNGASSCSSPVNKNHCCLFCHSISSSPTSTLLGLSHLSRSPSLSPPLSPEKQPSLSGYSPVSRYCDRLSKFGSEVATYKDVLNELMSSVEAMNFNEISSPRSSSTMNSNIPWLDVCFNGDDQQQFRLSPVPSPSDHSGDSFTRGFTGDHDKLSENAPDIGWVNDLLM</sequence>
<dbReference type="InterPro" id="IPR000571">
    <property type="entry name" value="Znf_CCCH"/>
</dbReference>
<dbReference type="Gene3D" id="3.30.1370.210">
    <property type="match status" value="1"/>
</dbReference>
<evidence type="ECO:0000256" key="2">
    <source>
        <dbReference type="ARBA" id="ARBA00022771"/>
    </source>
</evidence>
<dbReference type="SMART" id="SM00356">
    <property type="entry name" value="ZnF_C3H1"/>
    <property type="match status" value="2"/>
</dbReference>
<evidence type="ECO:0000256" key="5">
    <source>
        <dbReference type="PROSITE-ProRule" id="PRU00723"/>
    </source>
</evidence>
<evidence type="ECO:0000259" key="7">
    <source>
        <dbReference type="PROSITE" id="PS50103"/>
    </source>
</evidence>
<evidence type="ECO:0000313" key="9">
    <source>
        <dbReference type="Proteomes" id="UP001054252"/>
    </source>
</evidence>
<organism evidence="8 9">
    <name type="scientific">Rubroshorea leprosula</name>
    <dbReference type="NCBI Taxonomy" id="152421"/>
    <lineage>
        <taxon>Eukaryota</taxon>
        <taxon>Viridiplantae</taxon>
        <taxon>Streptophyta</taxon>
        <taxon>Embryophyta</taxon>
        <taxon>Tracheophyta</taxon>
        <taxon>Spermatophyta</taxon>
        <taxon>Magnoliopsida</taxon>
        <taxon>eudicotyledons</taxon>
        <taxon>Gunneridae</taxon>
        <taxon>Pentapetalae</taxon>
        <taxon>rosids</taxon>
        <taxon>malvids</taxon>
        <taxon>Malvales</taxon>
        <taxon>Dipterocarpaceae</taxon>
        <taxon>Rubroshorea</taxon>
    </lineage>
</organism>
<keyword evidence="9" id="KW-1185">Reference proteome</keyword>
<dbReference type="SUPFAM" id="SSF90229">
    <property type="entry name" value="CCCH zinc finger"/>
    <property type="match status" value="1"/>
</dbReference>
<keyword evidence="4" id="KW-0238">DNA-binding</keyword>
<feature type="zinc finger region" description="C3H1-type" evidence="5">
    <location>
        <begin position="115"/>
        <end position="143"/>
    </location>
</feature>
<feature type="domain" description="C3H1-type" evidence="7">
    <location>
        <begin position="115"/>
        <end position="143"/>
    </location>
</feature>
<dbReference type="Pfam" id="PF25512">
    <property type="entry name" value="zf-CCCH_AtC3H23"/>
    <property type="match status" value="1"/>
</dbReference>
<accession>A0AAV5IFF3</accession>
<gene>
    <name evidence="8" type="ORF">SLEP1_g9630</name>
</gene>
<dbReference type="InterPro" id="IPR057444">
    <property type="entry name" value="Znf-CCCH_AtC3H23-like"/>
</dbReference>
<keyword evidence="2 5" id="KW-0863">Zinc-finger</keyword>
<reference evidence="8 9" key="1">
    <citation type="journal article" date="2021" name="Commun. Biol.">
        <title>The genome of Shorea leprosula (Dipterocarpaceae) highlights the ecological relevance of drought in aseasonal tropical rainforests.</title>
        <authorList>
            <person name="Ng K.K.S."/>
            <person name="Kobayashi M.J."/>
            <person name="Fawcett J.A."/>
            <person name="Hatakeyama M."/>
            <person name="Paape T."/>
            <person name="Ng C.H."/>
            <person name="Ang C.C."/>
            <person name="Tnah L.H."/>
            <person name="Lee C.T."/>
            <person name="Nishiyama T."/>
            <person name="Sese J."/>
            <person name="O'Brien M.J."/>
            <person name="Copetti D."/>
            <person name="Mohd Noor M.I."/>
            <person name="Ong R.C."/>
            <person name="Putra M."/>
            <person name="Sireger I.Z."/>
            <person name="Indrioko S."/>
            <person name="Kosugi Y."/>
            <person name="Izuno A."/>
            <person name="Isagi Y."/>
            <person name="Lee S.L."/>
            <person name="Shimizu K.K."/>
        </authorList>
    </citation>
    <scope>NUCLEOTIDE SEQUENCE [LARGE SCALE GENOMIC DNA]</scope>
    <source>
        <strain evidence="8">214</strain>
    </source>
</reference>
<protein>
    <recommendedName>
        <fullName evidence="7">C3H1-type domain-containing protein</fullName>
    </recommendedName>
</protein>